<accession>A0A401YL62</accession>
<gene>
    <name evidence="7 9" type="primary">hutI</name>
    <name evidence="9" type="ORF">EHYA_03003</name>
</gene>
<evidence type="ECO:0000313" key="9">
    <source>
        <dbReference type="EMBL" id="GCD95331.1"/>
    </source>
</evidence>
<evidence type="ECO:0000259" key="8">
    <source>
        <dbReference type="Pfam" id="PF01979"/>
    </source>
</evidence>
<dbReference type="Gene3D" id="2.30.40.10">
    <property type="entry name" value="Urease, subunit C, domain 1"/>
    <property type="match status" value="1"/>
</dbReference>
<evidence type="ECO:0000313" key="10">
    <source>
        <dbReference type="Proteomes" id="UP000286931"/>
    </source>
</evidence>
<feature type="binding site" evidence="7">
    <location>
        <position position="137"/>
    </location>
    <ligand>
        <name>N-formimidoyl-L-glutamate</name>
        <dbReference type="ChEBI" id="CHEBI:58928"/>
    </ligand>
</feature>
<evidence type="ECO:0000256" key="2">
    <source>
        <dbReference type="ARBA" id="ARBA00022723"/>
    </source>
</evidence>
<evidence type="ECO:0000256" key="7">
    <source>
        <dbReference type="HAMAP-Rule" id="MF_00372"/>
    </source>
</evidence>
<evidence type="ECO:0000256" key="6">
    <source>
        <dbReference type="ARBA" id="ARBA00023004"/>
    </source>
</evidence>
<dbReference type="GO" id="GO:0050480">
    <property type="term" value="F:imidazolonepropionase activity"/>
    <property type="evidence" value="ECO:0007669"/>
    <property type="project" value="UniProtKB-UniRule"/>
</dbReference>
<keyword evidence="4 7" id="KW-0369">Histidine metabolism</keyword>
<keyword evidence="2 7" id="KW-0479">Metal-binding</keyword>
<dbReference type="RefSeq" id="WP_126637447.1">
    <property type="nucleotide sequence ID" value="NZ_BIFH01000017.1"/>
</dbReference>
<comment type="similarity">
    <text evidence="7">Belongs to the metallo-dependent hydrolases superfamily. HutI family.</text>
</comment>
<dbReference type="PANTHER" id="PTHR42752">
    <property type="entry name" value="IMIDAZOLONEPROPIONASE"/>
    <property type="match status" value="1"/>
</dbReference>
<dbReference type="InterPro" id="IPR032466">
    <property type="entry name" value="Metal_Hydrolase"/>
</dbReference>
<dbReference type="GO" id="GO:0008270">
    <property type="term" value="F:zinc ion binding"/>
    <property type="evidence" value="ECO:0007669"/>
    <property type="project" value="UniProtKB-UniRule"/>
</dbReference>
<feature type="binding site" evidence="7">
    <location>
        <position position="227"/>
    </location>
    <ligand>
        <name>Fe(3+)</name>
        <dbReference type="ChEBI" id="CHEBI:29034"/>
    </ligand>
</feature>
<feature type="domain" description="Amidohydrolase-related" evidence="8">
    <location>
        <begin position="62"/>
        <end position="363"/>
    </location>
</feature>
<comment type="catalytic activity">
    <reaction evidence="7">
        <text>4-imidazolone-5-propanoate + H2O = N-formimidoyl-L-glutamate</text>
        <dbReference type="Rhea" id="RHEA:23660"/>
        <dbReference type="ChEBI" id="CHEBI:15377"/>
        <dbReference type="ChEBI" id="CHEBI:58928"/>
        <dbReference type="ChEBI" id="CHEBI:77893"/>
        <dbReference type="EC" id="3.5.2.7"/>
    </reaction>
</comment>
<dbReference type="EMBL" id="BIFH01000017">
    <property type="protein sequence ID" value="GCD95331.1"/>
    <property type="molecule type" value="Genomic_DNA"/>
</dbReference>
<dbReference type="GO" id="GO:0005506">
    <property type="term" value="F:iron ion binding"/>
    <property type="evidence" value="ECO:0007669"/>
    <property type="project" value="UniProtKB-UniRule"/>
</dbReference>
<proteinExistence type="inferred from homology"/>
<dbReference type="SUPFAM" id="SSF51338">
    <property type="entry name" value="Composite domain of metallo-dependent hydrolases"/>
    <property type="match status" value="1"/>
</dbReference>
<feature type="binding site" evidence="7">
    <location>
        <position position="306"/>
    </location>
    <ligand>
        <name>4-imidazolone-5-propanoate</name>
        <dbReference type="ChEBI" id="CHEBI:77893"/>
    </ligand>
</feature>
<dbReference type="GO" id="GO:0005737">
    <property type="term" value="C:cytoplasm"/>
    <property type="evidence" value="ECO:0007669"/>
    <property type="project" value="UniProtKB-SubCell"/>
</dbReference>
<feature type="binding site" evidence="7">
    <location>
        <position position="301"/>
    </location>
    <ligand>
        <name>Fe(3+)</name>
        <dbReference type="ChEBI" id="CHEBI:29034"/>
    </ligand>
</feature>
<feature type="binding site" evidence="7">
    <location>
        <position position="303"/>
    </location>
    <ligand>
        <name>N-formimidoyl-L-glutamate</name>
        <dbReference type="ChEBI" id="CHEBI:58928"/>
    </ligand>
</feature>
<dbReference type="AlphaFoldDB" id="A0A401YL62"/>
<feature type="binding site" evidence="7">
    <location>
        <position position="72"/>
    </location>
    <ligand>
        <name>Fe(3+)</name>
        <dbReference type="ChEBI" id="CHEBI:29034"/>
    </ligand>
</feature>
<feature type="binding site" evidence="7">
    <location>
        <position position="70"/>
    </location>
    <ligand>
        <name>Zn(2+)</name>
        <dbReference type="ChEBI" id="CHEBI:29105"/>
    </ligand>
</feature>
<dbReference type="InterPro" id="IPR011059">
    <property type="entry name" value="Metal-dep_hydrolase_composite"/>
</dbReference>
<dbReference type="GO" id="GO:0019556">
    <property type="term" value="P:L-histidine catabolic process to glutamate and formamide"/>
    <property type="evidence" value="ECO:0007669"/>
    <property type="project" value="UniProtKB-UniRule"/>
</dbReference>
<evidence type="ECO:0000256" key="3">
    <source>
        <dbReference type="ARBA" id="ARBA00022801"/>
    </source>
</evidence>
<comment type="pathway">
    <text evidence="7">Amino-acid degradation; L-histidine degradation into L-glutamate; N-formimidoyl-L-glutamate from L-histidine: step 3/3.</text>
</comment>
<keyword evidence="10" id="KW-1185">Reference proteome</keyword>
<dbReference type="Proteomes" id="UP000286931">
    <property type="component" value="Unassembled WGS sequence"/>
</dbReference>
<name>A0A401YL62_9ACTN</name>
<keyword evidence="3 7" id="KW-0378">Hydrolase</keyword>
<sequence length="388" mass="40074">MATTLITNIGSLVTNDPELGAGPLGLLRDAALVLDGDRIVWVGAAASAPDADTRHDAEGRAVQPGFVDSHSHLVFAGDRTAEFDARMSGQAYRAGGIRTTVAATRAASERQLAANAGLLVAEAARQGTTTIEIKSGYGLTVADEERALRIASAFTAETTYLGAHIVAPEYADDPAGYVDLVTGPMLDACAPHARWVDVFCERGAFDGDQARAILTAGKAKGLIPRVHANQLGHGPGVQLAVELGAASADHCTHLADADVDALAAGDTVATLLPGAEFSTRAVYPDARRLLAAGVEVALSTDCNPGSSFTTSMPFCIALAVRDMGMTPDEALYAATAGGARALRRSDVGVLRPGARADVVELDAPSHVHLAYRPGVPLVRAVWRAGVAV</sequence>
<comment type="subcellular location">
    <subcellularLocation>
        <location evidence="7">Cytoplasm</location>
    </subcellularLocation>
</comment>
<dbReference type="InterPro" id="IPR006680">
    <property type="entry name" value="Amidohydro-rel"/>
</dbReference>
<feature type="binding site" evidence="7">
    <location>
        <position position="301"/>
    </location>
    <ligand>
        <name>Zn(2+)</name>
        <dbReference type="ChEBI" id="CHEBI:29105"/>
    </ligand>
</feature>
<comment type="function">
    <text evidence="7">Catalyzes the hydrolytic cleavage of the carbon-nitrogen bond in imidazolone-5-propanoate to yield N-formimidoyl-L-glutamate. It is the third step in the universal histidine degradation pathway.</text>
</comment>
<dbReference type="SUPFAM" id="SSF51556">
    <property type="entry name" value="Metallo-dependent hydrolases"/>
    <property type="match status" value="1"/>
</dbReference>
<evidence type="ECO:0000256" key="4">
    <source>
        <dbReference type="ARBA" id="ARBA00022808"/>
    </source>
</evidence>
<dbReference type="InterPro" id="IPR005920">
    <property type="entry name" value="HutI"/>
</dbReference>
<comment type="caution">
    <text evidence="9">The sequence shown here is derived from an EMBL/GenBank/DDBJ whole genome shotgun (WGS) entry which is preliminary data.</text>
</comment>
<reference evidence="9 10" key="1">
    <citation type="submission" date="2018-12" db="EMBL/GenBank/DDBJ databases">
        <title>Draft genome sequence of Embleya hyalina NBRC 13850T.</title>
        <authorList>
            <person name="Komaki H."/>
            <person name="Hosoyama A."/>
            <person name="Kimura A."/>
            <person name="Ichikawa N."/>
            <person name="Tamura T."/>
        </authorList>
    </citation>
    <scope>NUCLEOTIDE SEQUENCE [LARGE SCALE GENOMIC DNA]</scope>
    <source>
        <strain evidence="9 10">NBRC 13850</strain>
    </source>
</reference>
<feature type="binding site" evidence="7">
    <location>
        <position position="137"/>
    </location>
    <ligand>
        <name>4-imidazolone-5-propanoate</name>
        <dbReference type="ChEBI" id="CHEBI:77893"/>
    </ligand>
</feature>
<dbReference type="Pfam" id="PF01979">
    <property type="entry name" value="Amidohydro_1"/>
    <property type="match status" value="1"/>
</dbReference>
<protein>
    <recommendedName>
        <fullName evidence="1 7">Imidazolonepropionase</fullName>
        <ecNumber evidence="1 7">3.5.2.7</ecNumber>
    </recommendedName>
    <alternativeName>
        <fullName evidence="7">Imidazolone-5-propionate hydrolase</fullName>
    </alternativeName>
</protein>
<keyword evidence="7" id="KW-0963">Cytoplasm</keyword>
<dbReference type="Gene3D" id="3.20.20.140">
    <property type="entry name" value="Metal-dependent hydrolases"/>
    <property type="match status" value="1"/>
</dbReference>
<feature type="binding site" evidence="7">
    <location>
        <position position="305"/>
    </location>
    <ligand>
        <name>N-formimidoyl-L-glutamate</name>
        <dbReference type="ChEBI" id="CHEBI:58928"/>
    </ligand>
</feature>
<evidence type="ECO:0000256" key="5">
    <source>
        <dbReference type="ARBA" id="ARBA00022833"/>
    </source>
</evidence>
<keyword evidence="6 7" id="KW-0408">Iron</keyword>
<dbReference type="PANTHER" id="PTHR42752:SF1">
    <property type="entry name" value="IMIDAZOLONEPROPIONASE-RELATED"/>
    <property type="match status" value="1"/>
</dbReference>
<keyword evidence="5 7" id="KW-0862">Zinc</keyword>
<dbReference type="HAMAP" id="MF_00372">
    <property type="entry name" value="HutI"/>
    <property type="match status" value="1"/>
</dbReference>
<feature type="binding site" evidence="7">
    <location>
        <position position="227"/>
    </location>
    <ligand>
        <name>Zn(2+)</name>
        <dbReference type="ChEBI" id="CHEBI:29105"/>
    </ligand>
</feature>
<feature type="binding site" evidence="7">
    <location>
        <position position="70"/>
    </location>
    <ligand>
        <name>Fe(3+)</name>
        <dbReference type="ChEBI" id="CHEBI:29034"/>
    </ligand>
</feature>
<feature type="binding site" evidence="7">
    <location>
        <position position="72"/>
    </location>
    <ligand>
        <name>Zn(2+)</name>
        <dbReference type="ChEBI" id="CHEBI:29105"/>
    </ligand>
</feature>
<dbReference type="NCBIfam" id="TIGR01224">
    <property type="entry name" value="hutI"/>
    <property type="match status" value="1"/>
</dbReference>
<dbReference type="UniPathway" id="UPA00379">
    <property type="reaction ID" value="UER00551"/>
</dbReference>
<organism evidence="9 10">
    <name type="scientific">Embleya hyalina</name>
    <dbReference type="NCBI Taxonomy" id="516124"/>
    <lineage>
        <taxon>Bacteria</taxon>
        <taxon>Bacillati</taxon>
        <taxon>Actinomycetota</taxon>
        <taxon>Actinomycetes</taxon>
        <taxon>Kitasatosporales</taxon>
        <taxon>Streptomycetaceae</taxon>
        <taxon>Embleya</taxon>
    </lineage>
</organism>
<evidence type="ECO:0000256" key="1">
    <source>
        <dbReference type="ARBA" id="ARBA00012864"/>
    </source>
</evidence>
<dbReference type="GO" id="GO:0019557">
    <property type="term" value="P:L-histidine catabolic process to glutamate and formate"/>
    <property type="evidence" value="ECO:0007669"/>
    <property type="project" value="UniProtKB-UniPathway"/>
</dbReference>
<feature type="binding site" evidence="7">
    <location>
        <position position="79"/>
    </location>
    <ligand>
        <name>4-imidazolone-5-propanoate</name>
        <dbReference type="ChEBI" id="CHEBI:77893"/>
    </ligand>
</feature>
<dbReference type="OrthoDB" id="9776455at2"/>
<dbReference type="EC" id="3.5.2.7" evidence="1 7"/>
<comment type="cofactor">
    <cofactor evidence="7">
        <name>Zn(2+)</name>
        <dbReference type="ChEBI" id="CHEBI:29105"/>
    </cofactor>
    <cofactor evidence="7">
        <name>Fe(3+)</name>
        <dbReference type="ChEBI" id="CHEBI:29034"/>
    </cofactor>
    <text evidence="7">Binds 1 zinc or iron ion per subunit.</text>
</comment>
<feature type="binding site" evidence="7">
    <location>
        <position position="230"/>
    </location>
    <ligand>
        <name>4-imidazolone-5-propanoate</name>
        <dbReference type="ChEBI" id="CHEBI:77893"/>
    </ligand>
</feature>
<feature type="binding site" evidence="7">
    <location>
        <position position="164"/>
    </location>
    <ligand>
        <name>4-imidazolone-5-propanoate</name>
        <dbReference type="ChEBI" id="CHEBI:77893"/>
    </ligand>
</feature>